<dbReference type="InterPro" id="IPR012337">
    <property type="entry name" value="RNaseH-like_sf"/>
</dbReference>
<proteinExistence type="predicted"/>
<dbReference type="Pfam" id="PF01612">
    <property type="entry name" value="DNA_pol_A_exo1"/>
    <property type="match status" value="1"/>
</dbReference>
<protein>
    <recommendedName>
        <fullName evidence="1">3'-5' exonuclease domain-containing protein</fullName>
    </recommendedName>
</protein>
<accession>A0A8S2RQ19</accession>
<dbReference type="InterPro" id="IPR036397">
    <property type="entry name" value="RNaseH_sf"/>
</dbReference>
<evidence type="ECO:0000313" key="2">
    <source>
        <dbReference type="EMBL" id="CAF1368503.1"/>
    </source>
</evidence>
<gene>
    <name evidence="2" type="ORF">OVA965_LOCUS31562</name>
    <name evidence="3" type="ORF">TMI583_LOCUS32396</name>
</gene>
<sequence length="381" mass="43944">RAAPKEAMKLIIMVFNNDSIKVSPDLSNDIGRLLSLDQQLERGIKSCNVIELSHLFYEYYDNAEGNRNLDKIAGLRWMMNQCFHLNMDKTWSVYDWSQFPLSTAKLSYACNDVTSMMKIYRFLNPHYMNDNNNSSYEKPIIVSNHTSKFSFVECVMQAKSHKDKATSVLRKWGKSFFQEYRLKIDYIVNAINRRIPQRFRERRDNIEKRAMINCERGRWWQRNAAVRLAVEPFIVADICANEEVLDSKSPGDWNTPISSWDPNYCHKKFLELTVESEIFKPVFTEVLCSTNNDTSLVINQQLLSVCSTKNELLNAAYREIIKIIAHEQKAYGLACALAPQFARIECQLVANLDLSEHNGDSPDIKQEVIGEGGLFLVHPCS</sequence>
<name>A0A8S2RQ19_9BILA</name>
<evidence type="ECO:0000259" key="1">
    <source>
        <dbReference type="Pfam" id="PF01612"/>
    </source>
</evidence>
<dbReference type="GO" id="GO:0008408">
    <property type="term" value="F:3'-5' exonuclease activity"/>
    <property type="evidence" value="ECO:0007669"/>
    <property type="project" value="InterPro"/>
</dbReference>
<dbReference type="InterPro" id="IPR002562">
    <property type="entry name" value="3'-5'_exonuclease_dom"/>
</dbReference>
<dbReference type="Proteomes" id="UP000677228">
    <property type="component" value="Unassembled WGS sequence"/>
</dbReference>
<dbReference type="GO" id="GO:0003676">
    <property type="term" value="F:nucleic acid binding"/>
    <property type="evidence" value="ECO:0007669"/>
    <property type="project" value="InterPro"/>
</dbReference>
<comment type="caution">
    <text evidence="3">The sequence shown here is derived from an EMBL/GenBank/DDBJ whole genome shotgun (WGS) entry which is preliminary data.</text>
</comment>
<dbReference type="EMBL" id="CAJNOK010023840">
    <property type="protein sequence ID" value="CAF1368503.1"/>
    <property type="molecule type" value="Genomic_DNA"/>
</dbReference>
<evidence type="ECO:0000313" key="3">
    <source>
        <dbReference type="EMBL" id="CAF4177811.1"/>
    </source>
</evidence>
<dbReference type="EMBL" id="CAJOBA010045504">
    <property type="protein sequence ID" value="CAF4177811.1"/>
    <property type="molecule type" value="Genomic_DNA"/>
</dbReference>
<evidence type="ECO:0000313" key="4">
    <source>
        <dbReference type="Proteomes" id="UP000682733"/>
    </source>
</evidence>
<organism evidence="3 4">
    <name type="scientific">Didymodactylos carnosus</name>
    <dbReference type="NCBI Taxonomy" id="1234261"/>
    <lineage>
        <taxon>Eukaryota</taxon>
        <taxon>Metazoa</taxon>
        <taxon>Spiralia</taxon>
        <taxon>Gnathifera</taxon>
        <taxon>Rotifera</taxon>
        <taxon>Eurotatoria</taxon>
        <taxon>Bdelloidea</taxon>
        <taxon>Philodinida</taxon>
        <taxon>Philodinidae</taxon>
        <taxon>Didymodactylos</taxon>
    </lineage>
</organism>
<dbReference type="GO" id="GO:0006139">
    <property type="term" value="P:nucleobase-containing compound metabolic process"/>
    <property type="evidence" value="ECO:0007669"/>
    <property type="project" value="InterPro"/>
</dbReference>
<reference evidence="3" key="1">
    <citation type="submission" date="2021-02" db="EMBL/GenBank/DDBJ databases">
        <authorList>
            <person name="Nowell W R."/>
        </authorList>
    </citation>
    <scope>NUCLEOTIDE SEQUENCE</scope>
</reference>
<feature type="non-terminal residue" evidence="3">
    <location>
        <position position="1"/>
    </location>
</feature>
<dbReference type="AlphaFoldDB" id="A0A8S2RQ19"/>
<feature type="domain" description="3'-5' exonuclease" evidence="1">
    <location>
        <begin position="7"/>
        <end position="125"/>
    </location>
</feature>
<dbReference type="Gene3D" id="3.30.420.10">
    <property type="entry name" value="Ribonuclease H-like superfamily/Ribonuclease H"/>
    <property type="match status" value="1"/>
</dbReference>
<dbReference type="Proteomes" id="UP000682733">
    <property type="component" value="Unassembled WGS sequence"/>
</dbReference>
<dbReference type="SUPFAM" id="SSF53098">
    <property type="entry name" value="Ribonuclease H-like"/>
    <property type="match status" value="1"/>
</dbReference>